<gene>
    <name evidence="3" type="ORF">A3A04_01245</name>
</gene>
<dbReference type="EMBL" id="MHJI01000027">
    <property type="protein sequence ID" value="OGY64979.1"/>
    <property type="molecule type" value="Genomic_DNA"/>
</dbReference>
<sequence>MLYGAFTDSAIVDERPHVPAGYSYIRYFDYRLNPEHPPLLKMIAAIPLLFIRPNFPLASTHWTNDINGQWDIGTEFLYQSGNNADQIIVWTRLMPILLTLFVIIFLYMWSKELLGTWWALLPTTLFAFSPTVLAHGHYVTTDLAATCGVVIALYFFIHFLQHPSARNIVYAGIAFGIAQLLKFSLIILIPIFLLLAIIYTLFIAHNYLSYALKTGALFLVGFIFIYPVYFITTFHYPIEKQYSDTKTTLESFGGGPHKSGSTCDPRISMPLSQRLHCPAEITIHFTQNPVLRPYSQYLLGFLMVVQRGSGYNTIYFLGNVTKTGSWPYFPIVFLLKEQLISLLLITTALGAVLLRTITSNIRRNHIKIREYFLTHFTEFSMIIFIIIYWTISMKSPLNIGVRHILPTLPFIYILTTHSVKKLVRGSAIYIIIALVLLYVLNTFLAAPYFLSFFNTIGKGNDGYRYVTDSNFDWGQDLKRLKEFKEKNNINRIAVDYFGGGDIYYYLGKGAEQWQSSKGNPKDYGIEWLAVSANTLQLSRGKLMYDEKRSANDEYLWLKDAYNPFTKAGTSIFIYKL</sequence>
<reference evidence="3 4" key="1">
    <citation type="journal article" date="2016" name="Nat. Commun.">
        <title>Thousands of microbial genomes shed light on interconnected biogeochemical processes in an aquifer system.</title>
        <authorList>
            <person name="Anantharaman K."/>
            <person name="Brown C.T."/>
            <person name="Hug L.A."/>
            <person name="Sharon I."/>
            <person name="Castelle C.J."/>
            <person name="Probst A.J."/>
            <person name="Thomas B.C."/>
            <person name="Singh A."/>
            <person name="Wilkins M.J."/>
            <person name="Karaoz U."/>
            <person name="Brodie E.L."/>
            <person name="Williams K.H."/>
            <person name="Hubbard S.S."/>
            <person name="Banfield J.F."/>
        </authorList>
    </citation>
    <scope>NUCLEOTIDE SEQUENCE [LARGE SCALE GENOMIC DNA]</scope>
</reference>
<dbReference type="AlphaFoldDB" id="A0A1G1ZKK0"/>
<feature type="transmembrane region" description="Helical" evidence="1">
    <location>
        <begin position="87"/>
        <end position="109"/>
    </location>
</feature>
<dbReference type="InterPro" id="IPR038731">
    <property type="entry name" value="RgtA/B/C-like"/>
</dbReference>
<evidence type="ECO:0000313" key="4">
    <source>
        <dbReference type="Proteomes" id="UP000178517"/>
    </source>
</evidence>
<protein>
    <recommendedName>
        <fullName evidence="2">Glycosyltransferase RgtA/B/C/D-like domain-containing protein</fullName>
    </recommendedName>
</protein>
<feature type="transmembrane region" description="Helical" evidence="1">
    <location>
        <begin position="427"/>
        <end position="450"/>
    </location>
</feature>
<feature type="transmembrane region" description="Helical" evidence="1">
    <location>
        <begin position="116"/>
        <end position="137"/>
    </location>
</feature>
<keyword evidence="1" id="KW-0812">Transmembrane</keyword>
<dbReference type="Pfam" id="PF13231">
    <property type="entry name" value="PMT_2"/>
    <property type="match status" value="1"/>
</dbReference>
<keyword evidence="1" id="KW-1133">Transmembrane helix</keyword>
<proteinExistence type="predicted"/>
<organism evidence="3 4">
    <name type="scientific">Candidatus Harrisonbacteria bacterium RIFCSPLOWO2_01_FULL_40_28</name>
    <dbReference type="NCBI Taxonomy" id="1798406"/>
    <lineage>
        <taxon>Bacteria</taxon>
        <taxon>Candidatus Harrisoniibacteriota</taxon>
    </lineage>
</organism>
<feature type="transmembrane region" description="Helical" evidence="1">
    <location>
        <begin position="338"/>
        <end position="358"/>
    </location>
</feature>
<evidence type="ECO:0000259" key="2">
    <source>
        <dbReference type="Pfam" id="PF13231"/>
    </source>
</evidence>
<accession>A0A1G1ZKK0</accession>
<evidence type="ECO:0000313" key="3">
    <source>
        <dbReference type="EMBL" id="OGY64979.1"/>
    </source>
</evidence>
<dbReference type="STRING" id="1798406.A3A04_01245"/>
<feature type="domain" description="Glycosyltransferase RgtA/B/C/D-like" evidence="2">
    <location>
        <begin position="92"/>
        <end position="219"/>
    </location>
</feature>
<name>A0A1G1ZKK0_9BACT</name>
<feature type="transmembrane region" description="Helical" evidence="1">
    <location>
        <begin position="180"/>
        <end position="204"/>
    </location>
</feature>
<comment type="caution">
    <text evidence="3">The sequence shown here is derived from an EMBL/GenBank/DDBJ whole genome shotgun (WGS) entry which is preliminary data.</text>
</comment>
<feature type="transmembrane region" description="Helical" evidence="1">
    <location>
        <begin position="370"/>
        <end position="391"/>
    </location>
</feature>
<evidence type="ECO:0000256" key="1">
    <source>
        <dbReference type="SAM" id="Phobius"/>
    </source>
</evidence>
<feature type="transmembrane region" description="Helical" evidence="1">
    <location>
        <begin position="216"/>
        <end position="236"/>
    </location>
</feature>
<dbReference type="Proteomes" id="UP000178517">
    <property type="component" value="Unassembled WGS sequence"/>
</dbReference>
<keyword evidence="1" id="KW-0472">Membrane</keyword>
<feature type="transmembrane region" description="Helical" evidence="1">
    <location>
        <begin position="297"/>
        <end position="318"/>
    </location>
</feature>
<feature type="transmembrane region" description="Helical" evidence="1">
    <location>
        <begin position="143"/>
        <end position="160"/>
    </location>
</feature>